<feature type="domain" description="WYL" evidence="2">
    <location>
        <begin position="138"/>
        <end position="202"/>
    </location>
</feature>
<dbReference type="RefSeq" id="WP_103075404.1">
    <property type="nucleotide sequence ID" value="NZ_NPZB01000002.1"/>
</dbReference>
<dbReference type="InterPro" id="IPR036388">
    <property type="entry name" value="WH-like_DNA-bd_sf"/>
</dbReference>
<dbReference type="InterPro" id="IPR051534">
    <property type="entry name" value="CBASS_pafABC_assoc_protein"/>
</dbReference>
<sequence>MTRASRLLRLLDLLRSRRRPLTGARLSERLGVSLRTVYRDIALLREQGADIEGDPGTGYMLRHGYLLPSLMFDRDELEALTLGARWVSLQADRELAQAANDALQRLASVLPDALRLEIETSGLLVPNHRQQVPDEPWLPTLRRAIRDEHVVAMHYVDLHGNSSERRVWPFAMAFFSHVRLMAAWCELRQDFRHFRADRVLSLVDSGQRYGVRRPTLMRRWRDQNAYGSRE</sequence>
<dbReference type="InterPro" id="IPR036390">
    <property type="entry name" value="WH_DNA-bd_sf"/>
</dbReference>
<dbReference type="SUPFAM" id="SSF46785">
    <property type="entry name" value="Winged helix' DNA-binding domain"/>
    <property type="match status" value="1"/>
</dbReference>
<reference evidence="3 4" key="1">
    <citation type="submission" date="2017-08" db="EMBL/GenBank/DDBJ databases">
        <title>Lysobacter sylvestris genome.</title>
        <authorList>
            <person name="Zhang D.-C."/>
            <person name="Albuquerque L."/>
            <person name="Franca L."/>
            <person name="Froufe H.J.C."/>
            <person name="Barroso C."/>
            <person name="Egas C."/>
            <person name="Da Costa M."/>
            <person name="Margesin R."/>
        </authorList>
    </citation>
    <scope>NUCLEOTIDE SEQUENCE [LARGE SCALE GENOMIC DNA]</scope>
    <source>
        <strain evidence="3 4">AM20-91</strain>
    </source>
</reference>
<evidence type="ECO:0000313" key="3">
    <source>
        <dbReference type="EMBL" id="PNS07734.1"/>
    </source>
</evidence>
<accession>A0A2K1PY63</accession>
<evidence type="ECO:0000259" key="1">
    <source>
        <dbReference type="Pfam" id="PF08279"/>
    </source>
</evidence>
<dbReference type="PROSITE" id="PS52050">
    <property type="entry name" value="WYL"/>
    <property type="match status" value="1"/>
</dbReference>
<dbReference type="AlphaFoldDB" id="A0A2K1PY63"/>
<feature type="domain" description="Helix-turn-helix type 11" evidence="1">
    <location>
        <begin position="6"/>
        <end position="59"/>
    </location>
</feature>
<dbReference type="Pfam" id="PF13280">
    <property type="entry name" value="WYL"/>
    <property type="match status" value="1"/>
</dbReference>
<dbReference type="Gene3D" id="1.10.10.10">
    <property type="entry name" value="Winged helix-like DNA-binding domain superfamily/Winged helix DNA-binding domain"/>
    <property type="match status" value="1"/>
</dbReference>
<dbReference type="PANTHER" id="PTHR34580">
    <property type="match status" value="1"/>
</dbReference>
<dbReference type="EMBL" id="NPZB01000002">
    <property type="protein sequence ID" value="PNS07734.1"/>
    <property type="molecule type" value="Genomic_DNA"/>
</dbReference>
<dbReference type="PANTHER" id="PTHR34580:SF3">
    <property type="entry name" value="PROTEIN PAFB"/>
    <property type="match status" value="1"/>
</dbReference>
<dbReference type="Pfam" id="PF08279">
    <property type="entry name" value="HTH_11"/>
    <property type="match status" value="1"/>
</dbReference>
<dbReference type="OrthoDB" id="9807255at2"/>
<evidence type="ECO:0000313" key="4">
    <source>
        <dbReference type="Proteomes" id="UP000236220"/>
    </source>
</evidence>
<dbReference type="Proteomes" id="UP000236220">
    <property type="component" value="Unassembled WGS sequence"/>
</dbReference>
<protein>
    <submittedName>
        <fullName evidence="3">HTH domain-containing protein</fullName>
    </submittedName>
</protein>
<evidence type="ECO:0000259" key="2">
    <source>
        <dbReference type="Pfam" id="PF13280"/>
    </source>
</evidence>
<organism evidence="3 4">
    <name type="scientific">Solilutibacter silvestris</name>
    <dbReference type="NCBI Taxonomy" id="1645665"/>
    <lineage>
        <taxon>Bacteria</taxon>
        <taxon>Pseudomonadati</taxon>
        <taxon>Pseudomonadota</taxon>
        <taxon>Gammaproteobacteria</taxon>
        <taxon>Lysobacterales</taxon>
        <taxon>Lysobacteraceae</taxon>
        <taxon>Solilutibacter</taxon>
    </lineage>
</organism>
<dbReference type="InterPro" id="IPR026881">
    <property type="entry name" value="WYL_dom"/>
</dbReference>
<name>A0A2K1PY63_9GAMM</name>
<keyword evidence="4" id="KW-1185">Reference proteome</keyword>
<dbReference type="InterPro" id="IPR013196">
    <property type="entry name" value="HTH_11"/>
</dbReference>
<proteinExistence type="predicted"/>
<gene>
    <name evidence="3" type="ORF">Lysil_1910</name>
</gene>
<comment type="caution">
    <text evidence="3">The sequence shown here is derived from an EMBL/GenBank/DDBJ whole genome shotgun (WGS) entry which is preliminary data.</text>
</comment>